<evidence type="ECO:0000313" key="3">
    <source>
        <dbReference type="Proteomes" id="UP000315995"/>
    </source>
</evidence>
<dbReference type="InterPro" id="IPR004843">
    <property type="entry name" value="Calcineurin-like_PHP"/>
</dbReference>
<keyword evidence="3" id="KW-1185">Reference proteome</keyword>
<dbReference type="InterPro" id="IPR051918">
    <property type="entry name" value="STPP_CPPED1"/>
</dbReference>
<name>A0A4Y6Q307_PERCE</name>
<dbReference type="OrthoDB" id="5395064at2"/>
<feature type="domain" description="Calcineurin-like phosphoesterase" evidence="1">
    <location>
        <begin position="140"/>
        <end position="307"/>
    </location>
</feature>
<dbReference type="AlphaFoldDB" id="A0A4Y6Q307"/>
<evidence type="ECO:0000259" key="1">
    <source>
        <dbReference type="Pfam" id="PF00149"/>
    </source>
</evidence>
<accession>A0A5B8YHQ4</accession>
<dbReference type="InterPro" id="IPR029052">
    <property type="entry name" value="Metallo-depent_PP-like"/>
</dbReference>
<gene>
    <name evidence="2" type="ORF">FIV42_17020</name>
</gene>
<sequence>MTSVVATTGCLDVADDRAELDRHIGKAKAGDASITVEDGLANVRSFAPGNVVLWAQAPTLSIELEPADTTAWEIRVENTLSDLQLTATSPNELETTVQTSTGEFPTERIFRLENLTPGESYTLTLAPPDAGDLSPWHFSVFADIQDHIYEVQDIYDRMGSDPELRFCLISGDLTEQGTPEELERFERELKELPIPCFATLGNHELGYSESEFRERFGRGNFSFTFRGARFTLLDSASATLAPLVYDWLEGWLDAGADGLHAVFMHIPPLDPVGQRNGAFASRAEANKLTNRLADHDVDLAVYGHVHSFYEYSHTGVPALITGGGGAIPERFDDIGRHYVKVEANPATGAFSTEVVRIP</sequence>
<reference evidence="2 3" key="1">
    <citation type="submission" date="2019-06" db="EMBL/GenBank/DDBJ databases">
        <title>Persicimonas caeni gen. nov., sp. nov., a predatory bacterium isolated from solar saltern.</title>
        <authorList>
            <person name="Wang S."/>
        </authorList>
    </citation>
    <scope>NUCLEOTIDE SEQUENCE [LARGE SCALE GENOMIC DNA]</scope>
    <source>
        <strain evidence="2 3">YN101</strain>
    </source>
</reference>
<accession>A0A4Y6Q307</accession>
<proteinExistence type="predicted"/>
<dbReference type="Pfam" id="PF00149">
    <property type="entry name" value="Metallophos"/>
    <property type="match status" value="1"/>
</dbReference>
<dbReference type="EMBL" id="CP041186">
    <property type="protein sequence ID" value="QDG54912.1"/>
    <property type="molecule type" value="Genomic_DNA"/>
</dbReference>
<dbReference type="GO" id="GO:0016787">
    <property type="term" value="F:hydrolase activity"/>
    <property type="evidence" value="ECO:0007669"/>
    <property type="project" value="InterPro"/>
</dbReference>
<evidence type="ECO:0000313" key="2">
    <source>
        <dbReference type="EMBL" id="QDG54912.1"/>
    </source>
</evidence>
<dbReference type="Gene3D" id="3.60.21.10">
    <property type="match status" value="1"/>
</dbReference>
<organism evidence="2 3">
    <name type="scientific">Persicimonas caeni</name>
    <dbReference type="NCBI Taxonomy" id="2292766"/>
    <lineage>
        <taxon>Bacteria</taxon>
        <taxon>Deltaproteobacteria</taxon>
        <taxon>Bradymonadales</taxon>
        <taxon>Bradymonadaceae</taxon>
        <taxon>Persicimonas</taxon>
    </lineage>
</organism>
<protein>
    <submittedName>
        <fullName evidence="2">Metallophosphoesterase</fullName>
    </submittedName>
</protein>
<dbReference type="PANTHER" id="PTHR43143:SF1">
    <property type="entry name" value="SERINE_THREONINE-PROTEIN PHOSPHATASE CPPED1"/>
    <property type="match status" value="1"/>
</dbReference>
<dbReference type="PANTHER" id="PTHR43143">
    <property type="entry name" value="METALLOPHOSPHOESTERASE, CALCINEURIN SUPERFAMILY"/>
    <property type="match status" value="1"/>
</dbReference>
<dbReference type="Proteomes" id="UP000315995">
    <property type="component" value="Chromosome"/>
</dbReference>
<dbReference type="SUPFAM" id="SSF56300">
    <property type="entry name" value="Metallo-dependent phosphatases"/>
    <property type="match status" value="1"/>
</dbReference>